<gene>
    <name evidence="3" type="ORF">F511_31313</name>
</gene>
<protein>
    <submittedName>
        <fullName evidence="3">Disease resistance protein</fullName>
    </submittedName>
</protein>
<sequence>MVVDLIGIYGLKGPYCTLTTTNWFLQALSVIPRGSWGDVARLFTMIRWAVHIRPSLSSHKPPPPPPPRVAGIRSGQFDEENPFVQNFSVLLVQANKGFSVLVVDRIGDIYRILPRRVDVIVTTVGARHKCQQGSGFEPPMCDVIVLIINASQSMQISLTLPLPSALSPAEILLPVKIWHHIFTFRMVNQIMRRNSSSLTYENFPGERIPLEDFIATAPAATRSDKLCYISDPSFSDVISNGLRCEQTPHRVFQISNLIVFQYYKEVYSDFSHRVEDFESELIRFEYSGYFSNQDLINALNEMVHEYRKLSQTFEEIKDDNNGLKNSSVESSTAQLEDTDSLKIELSKLMIENDLLRNMSCELKSENERLNEVMSSWTKSSVSLSKLHETQKPLNDKSGLGFCIGESSSEGKSTQSDLAYDKFKTMNFVKASVIHNAYESVKYDDHTSGQLNQKGKAAEAPLCPARLPAAPAMGNTDPRTQKQEKNNEANKSAVNNKRASIPRTANQSGKSSVCDIQNTIDASNTNTLMPKAIIRSSIRTSTSDSTSKDLTRARKLQSSQSASSLVSANTAGIAWELKSVKASHFLTSSLNFYNLRPKNLKRTKELSVNCRGNSRTLQILRAPPTRQSSTPDWYQSKELSKTNPAPPVLL</sequence>
<dbReference type="AlphaFoldDB" id="A0A2Z7D711"/>
<dbReference type="Proteomes" id="UP000250235">
    <property type="component" value="Unassembled WGS sequence"/>
</dbReference>
<accession>A0A2Z7D711</accession>
<evidence type="ECO:0000256" key="2">
    <source>
        <dbReference type="SAM" id="MobiDB-lite"/>
    </source>
</evidence>
<organism evidence="3 4">
    <name type="scientific">Dorcoceras hygrometricum</name>
    <dbReference type="NCBI Taxonomy" id="472368"/>
    <lineage>
        <taxon>Eukaryota</taxon>
        <taxon>Viridiplantae</taxon>
        <taxon>Streptophyta</taxon>
        <taxon>Embryophyta</taxon>
        <taxon>Tracheophyta</taxon>
        <taxon>Spermatophyta</taxon>
        <taxon>Magnoliopsida</taxon>
        <taxon>eudicotyledons</taxon>
        <taxon>Gunneridae</taxon>
        <taxon>Pentapetalae</taxon>
        <taxon>asterids</taxon>
        <taxon>lamiids</taxon>
        <taxon>Lamiales</taxon>
        <taxon>Gesneriaceae</taxon>
        <taxon>Didymocarpoideae</taxon>
        <taxon>Trichosporeae</taxon>
        <taxon>Loxocarpinae</taxon>
        <taxon>Dorcoceras</taxon>
    </lineage>
</organism>
<keyword evidence="4" id="KW-1185">Reference proteome</keyword>
<dbReference type="EMBL" id="KQ989075">
    <property type="protein sequence ID" value="KZV54890.1"/>
    <property type="molecule type" value="Genomic_DNA"/>
</dbReference>
<keyword evidence="1" id="KW-0175">Coiled coil</keyword>
<feature type="region of interest" description="Disordered" evidence="2">
    <location>
        <begin position="621"/>
        <end position="649"/>
    </location>
</feature>
<evidence type="ECO:0000256" key="1">
    <source>
        <dbReference type="SAM" id="Coils"/>
    </source>
</evidence>
<evidence type="ECO:0000313" key="4">
    <source>
        <dbReference type="Proteomes" id="UP000250235"/>
    </source>
</evidence>
<name>A0A2Z7D711_9LAMI</name>
<proteinExistence type="predicted"/>
<reference evidence="3 4" key="1">
    <citation type="journal article" date="2015" name="Proc. Natl. Acad. Sci. U.S.A.">
        <title>The resurrection genome of Boea hygrometrica: A blueprint for survival of dehydration.</title>
        <authorList>
            <person name="Xiao L."/>
            <person name="Yang G."/>
            <person name="Zhang L."/>
            <person name="Yang X."/>
            <person name="Zhao S."/>
            <person name="Ji Z."/>
            <person name="Zhou Q."/>
            <person name="Hu M."/>
            <person name="Wang Y."/>
            <person name="Chen M."/>
            <person name="Xu Y."/>
            <person name="Jin H."/>
            <person name="Xiao X."/>
            <person name="Hu G."/>
            <person name="Bao F."/>
            <person name="Hu Y."/>
            <person name="Wan P."/>
            <person name="Li L."/>
            <person name="Deng X."/>
            <person name="Kuang T."/>
            <person name="Xiang C."/>
            <person name="Zhu J.K."/>
            <person name="Oliver M.J."/>
            <person name="He Y."/>
        </authorList>
    </citation>
    <scope>NUCLEOTIDE SEQUENCE [LARGE SCALE GENOMIC DNA]</scope>
    <source>
        <strain evidence="4">cv. XS01</strain>
    </source>
</reference>
<feature type="compositionally biased region" description="Polar residues" evidence="2">
    <location>
        <begin position="488"/>
        <end position="511"/>
    </location>
</feature>
<feature type="coiled-coil region" evidence="1">
    <location>
        <begin position="292"/>
        <end position="326"/>
    </location>
</feature>
<feature type="region of interest" description="Disordered" evidence="2">
    <location>
        <begin position="466"/>
        <end position="511"/>
    </location>
</feature>
<evidence type="ECO:0000313" key="3">
    <source>
        <dbReference type="EMBL" id="KZV54890.1"/>
    </source>
</evidence>
<feature type="compositionally biased region" description="Basic and acidic residues" evidence="2">
    <location>
        <begin position="478"/>
        <end position="487"/>
    </location>
</feature>